<comment type="caution">
    <text evidence="1">The sequence shown here is derived from an EMBL/GenBank/DDBJ whole genome shotgun (WGS) entry which is preliminary data.</text>
</comment>
<accession>A0ABW3Y4B1</accession>
<dbReference type="EMBL" id="JBHTMY010000003">
    <property type="protein sequence ID" value="MFD1315907.1"/>
    <property type="molecule type" value="Genomic_DNA"/>
</dbReference>
<evidence type="ECO:0008006" key="3">
    <source>
        <dbReference type="Google" id="ProtNLM"/>
    </source>
</evidence>
<name>A0ABW3Y4B1_9FLAO</name>
<evidence type="ECO:0000313" key="2">
    <source>
        <dbReference type="Proteomes" id="UP001597201"/>
    </source>
</evidence>
<proteinExistence type="predicted"/>
<dbReference type="SUPFAM" id="SSF48371">
    <property type="entry name" value="ARM repeat"/>
    <property type="match status" value="1"/>
</dbReference>
<organism evidence="1 2">
    <name type="scientific">Namhaeicola litoreus</name>
    <dbReference type="NCBI Taxonomy" id="1052145"/>
    <lineage>
        <taxon>Bacteria</taxon>
        <taxon>Pseudomonadati</taxon>
        <taxon>Bacteroidota</taxon>
        <taxon>Flavobacteriia</taxon>
        <taxon>Flavobacteriales</taxon>
        <taxon>Flavobacteriaceae</taxon>
        <taxon>Namhaeicola</taxon>
    </lineage>
</organism>
<dbReference type="Proteomes" id="UP001597201">
    <property type="component" value="Unassembled WGS sequence"/>
</dbReference>
<dbReference type="RefSeq" id="WP_377178528.1">
    <property type="nucleotide sequence ID" value="NZ_JBHTMY010000003.1"/>
</dbReference>
<evidence type="ECO:0000313" key="1">
    <source>
        <dbReference type="EMBL" id="MFD1315907.1"/>
    </source>
</evidence>
<gene>
    <name evidence="1" type="ORF">ACFQ39_09780</name>
</gene>
<sequence length="187" mass="21403">MTRLESILSGIINAKRVYRDNAANEVLSNPELIEELIMLALNSSSLFQIKAAWILELVFLAKPNIISPYLDYFCTGLKSVKNESALRSISKICRGIVSKKNENQPNFILTTTQKERIVEASFDWLISDRKTATQAFAMDSLYFLSNEFTWIKDNLREILQKDIPLKSPGYVSHARMILAKLEKEQKQ</sequence>
<keyword evidence="2" id="KW-1185">Reference proteome</keyword>
<reference evidence="2" key="1">
    <citation type="journal article" date="2019" name="Int. J. Syst. Evol. Microbiol.">
        <title>The Global Catalogue of Microorganisms (GCM) 10K type strain sequencing project: providing services to taxonomists for standard genome sequencing and annotation.</title>
        <authorList>
            <consortium name="The Broad Institute Genomics Platform"/>
            <consortium name="The Broad Institute Genome Sequencing Center for Infectious Disease"/>
            <person name="Wu L."/>
            <person name="Ma J."/>
        </authorList>
    </citation>
    <scope>NUCLEOTIDE SEQUENCE [LARGE SCALE GENOMIC DNA]</scope>
    <source>
        <strain evidence="2">CCUG 61485</strain>
    </source>
</reference>
<dbReference type="InterPro" id="IPR016024">
    <property type="entry name" value="ARM-type_fold"/>
</dbReference>
<protein>
    <recommendedName>
        <fullName evidence="3">Adenylosuccinate lyase</fullName>
    </recommendedName>
</protein>